<reference evidence="2 3" key="1">
    <citation type="submission" date="2019-02" db="EMBL/GenBank/DDBJ databases">
        <title>Genome sequencing of the rare red list fungi Dentipellis fragilis.</title>
        <authorList>
            <person name="Buettner E."/>
            <person name="Kellner H."/>
        </authorList>
    </citation>
    <scope>NUCLEOTIDE SEQUENCE [LARGE SCALE GENOMIC DNA]</scope>
    <source>
        <strain evidence="2 3">DSM 105465</strain>
    </source>
</reference>
<feature type="transmembrane region" description="Helical" evidence="1">
    <location>
        <begin position="51"/>
        <end position="76"/>
    </location>
</feature>
<dbReference type="OrthoDB" id="2758552at2759"/>
<dbReference type="AlphaFoldDB" id="A0A4Y9Z7U1"/>
<comment type="caution">
    <text evidence="2">The sequence shown here is derived from an EMBL/GenBank/DDBJ whole genome shotgun (WGS) entry which is preliminary data.</text>
</comment>
<dbReference type="Proteomes" id="UP000298327">
    <property type="component" value="Unassembled WGS sequence"/>
</dbReference>
<proteinExistence type="predicted"/>
<evidence type="ECO:0000313" key="2">
    <source>
        <dbReference type="EMBL" id="TFY70835.1"/>
    </source>
</evidence>
<evidence type="ECO:0000256" key="1">
    <source>
        <dbReference type="SAM" id="Phobius"/>
    </source>
</evidence>
<dbReference type="Gene3D" id="3.80.10.10">
    <property type="entry name" value="Ribonuclease Inhibitor"/>
    <property type="match status" value="1"/>
</dbReference>
<protein>
    <recommendedName>
        <fullName evidence="4">F-box domain-containing protein</fullName>
    </recommendedName>
</protein>
<dbReference type="SUPFAM" id="SSF52047">
    <property type="entry name" value="RNI-like"/>
    <property type="match status" value="1"/>
</dbReference>
<evidence type="ECO:0000313" key="3">
    <source>
        <dbReference type="Proteomes" id="UP000298327"/>
    </source>
</evidence>
<gene>
    <name evidence="2" type="ORF">EVG20_g2171</name>
</gene>
<keyword evidence="1" id="KW-0812">Transmembrane</keyword>
<evidence type="ECO:0008006" key="4">
    <source>
        <dbReference type="Google" id="ProtNLM"/>
    </source>
</evidence>
<accession>A0A4Y9Z7U1</accession>
<keyword evidence="1" id="KW-0472">Membrane</keyword>
<keyword evidence="3" id="KW-1185">Reference proteome</keyword>
<dbReference type="EMBL" id="SEOQ01000080">
    <property type="protein sequence ID" value="TFY70835.1"/>
    <property type="molecule type" value="Genomic_DNA"/>
</dbReference>
<dbReference type="InterPro" id="IPR032675">
    <property type="entry name" value="LRR_dom_sf"/>
</dbReference>
<sequence>MPSSASMSRSSDDPRVSQLCFRPFTATGERSNLYGLKKIPRDTGLQKTRSLFAVGWLFSSRIIVSVAVTFTHLYAFAFPKNLGDIPASVLCMLQDYHRPCGEAASNVIHLPEKWDESQTKMASGSNRIRSLAQEKIPEVYSNKDAPKEMQDSIRQFENVVDSSEQRRFAAHPIRPIQPCHKLVQLDLSAAQRVPYPILIRLLVRDCIDPHPRRHAPHLAQGPPNYTTNPQLLPRKQQSDAGRRTAFQKPVDLSFGFLAGNYYKVRPGPTTIAYHSRRISIFGLPFPTLSLPSSVHYSILEIVGDGKTFPRHFIAPTSIVKILQSGNNSCLPADVLISVFTLLRKEAWMEEEWLAWIVVTHVCHRWRLIATEAAGLWDSIFGGSRRSWKEFVDRSQEAPLNVFLDISGSADVRAVQPVLQNLHRIETLNLQGAQIFDVLRLPCLSGQAPLLETLLLSSEEYKPRRRKHAKIDDDILFSLFSGNLPHLCRLELKRIPIRADSHLFSESLTWLALKGCDDQKLRAKLSLADLIEVLHRLPVLENLFLEEIVADPVSSDILEESLANIPVVHMANLDDLCSYTEFPFVQKAFMSRLSAPKLRVLGMGALVKSRSELANTFVPPLVSWTEDPDSFLSMDILEHSKYLAIYGGPEHALDETMELGTPGPVSVLVNFEEEIPELSEAIFDVCSQLPLHMVRSLQLFYATYPMDWARILVRMDLVEEIITVISRWRDVLQVLMSYIVDDGSTHPLCPTLKKLKFLMFGQKLESDSEAFYEALSSVIRMHKEIGVDLEVILDGEGEESGP</sequence>
<organism evidence="2 3">
    <name type="scientific">Dentipellis fragilis</name>
    <dbReference type="NCBI Taxonomy" id="205917"/>
    <lineage>
        <taxon>Eukaryota</taxon>
        <taxon>Fungi</taxon>
        <taxon>Dikarya</taxon>
        <taxon>Basidiomycota</taxon>
        <taxon>Agaricomycotina</taxon>
        <taxon>Agaricomycetes</taxon>
        <taxon>Russulales</taxon>
        <taxon>Hericiaceae</taxon>
        <taxon>Dentipellis</taxon>
    </lineage>
</organism>
<name>A0A4Y9Z7U1_9AGAM</name>
<keyword evidence="1" id="KW-1133">Transmembrane helix</keyword>